<dbReference type="PANTHER" id="PTHR42945">
    <property type="entry name" value="HISTIDINE BIOSYNTHESIS BIFUNCTIONAL PROTEIN"/>
    <property type="match status" value="1"/>
</dbReference>
<dbReference type="GO" id="GO:0004636">
    <property type="term" value="F:phosphoribosyl-ATP diphosphatase activity"/>
    <property type="evidence" value="ECO:0007669"/>
    <property type="project" value="UniProtKB-UniRule"/>
</dbReference>
<dbReference type="SUPFAM" id="SSF101386">
    <property type="entry name" value="all-alpha NTP pyrophosphatases"/>
    <property type="match status" value="1"/>
</dbReference>
<keyword evidence="5 10" id="KW-0028">Amino-acid biosynthesis</keyword>
<comment type="subcellular location">
    <subcellularLocation>
        <location evidence="2 10">Cytoplasm</location>
    </subcellularLocation>
</comment>
<protein>
    <recommendedName>
        <fullName evidence="10">Phosphoribosyl-ATP pyrophosphatase</fullName>
        <shortName evidence="10">PRA-PH</shortName>
        <ecNumber evidence="10">3.6.1.31</ecNumber>
    </recommendedName>
</protein>
<comment type="pathway">
    <text evidence="3 10">Amino-acid biosynthesis; L-histidine biosynthesis; L-histidine from 5-phospho-alpha-D-ribose 1-diphosphate: step 2/9.</text>
</comment>
<dbReference type="InterPro" id="IPR021130">
    <property type="entry name" value="PRib-ATP_PPHydrolase-like"/>
</dbReference>
<comment type="similarity">
    <text evidence="10">Belongs to the PRA-PH family.</text>
</comment>
<sequence>MDDYCASTQGSQKHLQQMIDATIFHRLAETIETRKQADPASSYVAKLLHEGQDKILRKIAEESAETLLASKDGDAQHVIREIADLWFHCLVLLAHHEVSPDDVLKELQKREGISGIDEKASRKIG</sequence>
<evidence type="ECO:0000256" key="1">
    <source>
        <dbReference type="ARBA" id="ARBA00001460"/>
    </source>
</evidence>
<evidence type="ECO:0000313" key="11">
    <source>
        <dbReference type="EMBL" id="SIO43309.1"/>
    </source>
</evidence>
<dbReference type="AlphaFoldDB" id="A0A1N6JGL5"/>
<evidence type="ECO:0000256" key="8">
    <source>
        <dbReference type="ARBA" id="ARBA00022840"/>
    </source>
</evidence>
<dbReference type="CDD" id="cd11534">
    <property type="entry name" value="NTP-PPase_HisIE_like"/>
    <property type="match status" value="1"/>
</dbReference>
<gene>
    <name evidence="10" type="primary">hisE</name>
    <name evidence="11" type="ORF">SAMN02743940_2590</name>
</gene>
<evidence type="ECO:0000256" key="3">
    <source>
        <dbReference type="ARBA" id="ARBA00005204"/>
    </source>
</evidence>
<keyword evidence="9 10" id="KW-0368">Histidine biosynthesis</keyword>
<evidence type="ECO:0000256" key="10">
    <source>
        <dbReference type="HAMAP-Rule" id="MF_01020"/>
    </source>
</evidence>
<dbReference type="NCBIfam" id="TIGR03188">
    <property type="entry name" value="histidine_hisI"/>
    <property type="match status" value="1"/>
</dbReference>
<dbReference type="eggNOG" id="COG0140">
    <property type="taxonomic scope" value="Bacteria"/>
</dbReference>
<name>A0A1N6JGL5_9PROT</name>
<evidence type="ECO:0000256" key="7">
    <source>
        <dbReference type="ARBA" id="ARBA00022801"/>
    </source>
</evidence>
<comment type="catalytic activity">
    <reaction evidence="1 10">
        <text>1-(5-phospho-beta-D-ribosyl)-ATP + H2O = 1-(5-phospho-beta-D-ribosyl)-5'-AMP + diphosphate + H(+)</text>
        <dbReference type="Rhea" id="RHEA:22828"/>
        <dbReference type="ChEBI" id="CHEBI:15377"/>
        <dbReference type="ChEBI" id="CHEBI:15378"/>
        <dbReference type="ChEBI" id="CHEBI:33019"/>
        <dbReference type="ChEBI" id="CHEBI:59457"/>
        <dbReference type="ChEBI" id="CHEBI:73183"/>
        <dbReference type="EC" id="3.6.1.31"/>
    </reaction>
</comment>
<evidence type="ECO:0000256" key="6">
    <source>
        <dbReference type="ARBA" id="ARBA00022741"/>
    </source>
</evidence>
<dbReference type="HAMAP" id="MF_01020">
    <property type="entry name" value="HisE"/>
    <property type="match status" value="1"/>
</dbReference>
<keyword evidence="8 10" id="KW-0067">ATP-binding</keyword>
<dbReference type="STRING" id="44575.SAMN05216419_101238"/>
<dbReference type="NCBIfam" id="NF001611">
    <property type="entry name" value="PRK00400.1-3"/>
    <property type="match status" value="1"/>
</dbReference>
<dbReference type="GO" id="GO:0000105">
    <property type="term" value="P:L-histidine biosynthetic process"/>
    <property type="evidence" value="ECO:0007669"/>
    <property type="project" value="UniProtKB-UniRule"/>
</dbReference>
<evidence type="ECO:0000256" key="2">
    <source>
        <dbReference type="ARBA" id="ARBA00004496"/>
    </source>
</evidence>
<reference evidence="11 12" key="1">
    <citation type="submission" date="2016-12" db="EMBL/GenBank/DDBJ databases">
        <authorList>
            <person name="Song W.-J."/>
            <person name="Kurnit D.M."/>
        </authorList>
    </citation>
    <scope>NUCLEOTIDE SEQUENCE [LARGE SCALE GENOMIC DNA]</scope>
    <source>
        <strain evidence="11 12">ATCC 49181</strain>
    </source>
</reference>
<organism evidence="11 12">
    <name type="scientific">Nitrosomonas cryotolerans ATCC 49181</name>
    <dbReference type="NCBI Taxonomy" id="1131553"/>
    <lineage>
        <taxon>Bacteria</taxon>
        <taxon>Pseudomonadati</taxon>
        <taxon>Pseudomonadota</taxon>
        <taxon>Betaproteobacteria</taxon>
        <taxon>Nitrosomonadales</taxon>
        <taxon>Nitrosomonadaceae</taxon>
        <taxon>Nitrosomonas</taxon>
    </lineage>
</organism>
<keyword evidence="6 10" id="KW-0547">Nucleotide-binding</keyword>
<dbReference type="Gene3D" id="1.10.287.1080">
    <property type="entry name" value="MazG-like"/>
    <property type="match status" value="1"/>
</dbReference>
<evidence type="ECO:0000256" key="5">
    <source>
        <dbReference type="ARBA" id="ARBA00022605"/>
    </source>
</evidence>
<dbReference type="PANTHER" id="PTHR42945:SF9">
    <property type="entry name" value="HISTIDINE BIOSYNTHESIS BIFUNCTIONAL PROTEIN HISIE"/>
    <property type="match status" value="1"/>
</dbReference>
<dbReference type="Proteomes" id="UP000185062">
    <property type="component" value="Unassembled WGS sequence"/>
</dbReference>
<dbReference type="GO" id="GO:0005524">
    <property type="term" value="F:ATP binding"/>
    <property type="evidence" value="ECO:0007669"/>
    <property type="project" value="UniProtKB-KW"/>
</dbReference>
<dbReference type="EC" id="3.6.1.31" evidence="10"/>
<keyword evidence="12" id="KW-1185">Reference proteome</keyword>
<keyword evidence="7 10" id="KW-0378">Hydrolase</keyword>
<dbReference type="EMBL" id="FSRO01000001">
    <property type="protein sequence ID" value="SIO43309.1"/>
    <property type="molecule type" value="Genomic_DNA"/>
</dbReference>
<evidence type="ECO:0000256" key="9">
    <source>
        <dbReference type="ARBA" id="ARBA00023102"/>
    </source>
</evidence>
<dbReference type="Pfam" id="PF01503">
    <property type="entry name" value="PRA-PH"/>
    <property type="match status" value="1"/>
</dbReference>
<dbReference type="GO" id="GO:0005737">
    <property type="term" value="C:cytoplasm"/>
    <property type="evidence" value="ECO:0007669"/>
    <property type="project" value="UniProtKB-SubCell"/>
</dbReference>
<accession>A0A1N6JGL5</accession>
<keyword evidence="4 10" id="KW-0963">Cytoplasm</keyword>
<evidence type="ECO:0000256" key="4">
    <source>
        <dbReference type="ARBA" id="ARBA00022490"/>
    </source>
</evidence>
<dbReference type="InterPro" id="IPR008179">
    <property type="entry name" value="HisE"/>
</dbReference>
<dbReference type="FunFam" id="1.10.287.1080:FF:000002">
    <property type="entry name" value="Histidine biosynthesis bifunctional protein HisIE"/>
    <property type="match status" value="1"/>
</dbReference>
<dbReference type="UniPathway" id="UPA00031">
    <property type="reaction ID" value="UER00007"/>
</dbReference>
<evidence type="ECO:0000313" key="12">
    <source>
        <dbReference type="Proteomes" id="UP000185062"/>
    </source>
</evidence>
<proteinExistence type="inferred from homology"/>